<dbReference type="InterPro" id="IPR050685">
    <property type="entry name" value="LDLR"/>
</dbReference>
<keyword evidence="5" id="KW-0472">Membrane</keyword>
<name>A0A814VB33_ADIRI</name>
<proteinExistence type="predicted"/>
<evidence type="ECO:0000313" key="9">
    <source>
        <dbReference type="Proteomes" id="UP000663828"/>
    </source>
</evidence>
<evidence type="ECO:0000256" key="3">
    <source>
        <dbReference type="ARBA" id="ARBA00022737"/>
    </source>
</evidence>
<dbReference type="SMART" id="SM00192">
    <property type="entry name" value="LDLa"/>
    <property type="match status" value="2"/>
</dbReference>
<dbReference type="Pfam" id="PF00057">
    <property type="entry name" value="Ldl_recept_a"/>
    <property type="match status" value="1"/>
</dbReference>
<evidence type="ECO:0000256" key="5">
    <source>
        <dbReference type="ARBA" id="ARBA00023136"/>
    </source>
</evidence>
<protein>
    <submittedName>
        <fullName evidence="8">Uncharacterized protein</fullName>
    </submittedName>
</protein>
<sequence length="371" mass="42016">MSMLDVPRPLWLGRFRPVKFVFRRFPCHRIPAGSSNVGSSSFLTVSCKLRVGNDHKLIGYFPRNSCRNPAARNLADPAGVGENCAGIEKSCTGTDSDSNGSSRRNDRPGFLLGKIDCTNGFDEQNCNKLELNECNETNEYRCLNGQCIDKVFYRDQYPDCADHSDEKFTSARSCFHNFGIQCEERWCPSMWFSCGDGHCYDGPNINDKNSCASQRDRLYLKQMMPSTLILFSHVTLVYKDNKPELICYNESLCPYLFKNDYFTANIMSINGSTCQLLNNQTFTNPVHDVKRLCTDGSKCLSHHRLLDGYEDCSNGEDERQNDTCRLNHSYRFTCDSGTRCIHPWAVANRIVKPWDSGNPFQPPSIPGSKSP</sequence>
<keyword evidence="2" id="KW-0812">Transmembrane</keyword>
<dbReference type="PANTHER" id="PTHR24270:SF61">
    <property type="entry name" value="EGF-LIKE DOMAIN-CONTAINING PROTEIN"/>
    <property type="match status" value="1"/>
</dbReference>
<accession>A0A814VB33</accession>
<feature type="disulfide bond" evidence="7">
    <location>
        <begin position="142"/>
        <end position="160"/>
    </location>
</feature>
<evidence type="ECO:0000256" key="6">
    <source>
        <dbReference type="ARBA" id="ARBA00023157"/>
    </source>
</evidence>
<evidence type="ECO:0000256" key="4">
    <source>
        <dbReference type="ARBA" id="ARBA00022989"/>
    </source>
</evidence>
<organism evidence="8 9">
    <name type="scientific">Adineta ricciae</name>
    <name type="common">Rotifer</name>
    <dbReference type="NCBI Taxonomy" id="249248"/>
    <lineage>
        <taxon>Eukaryota</taxon>
        <taxon>Metazoa</taxon>
        <taxon>Spiralia</taxon>
        <taxon>Gnathifera</taxon>
        <taxon>Rotifera</taxon>
        <taxon>Eurotatoria</taxon>
        <taxon>Bdelloidea</taxon>
        <taxon>Adinetida</taxon>
        <taxon>Adinetidae</taxon>
        <taxon>Adineta</taxon>
    </lineage>
</organism>
<comment type="caution">
    <text evidence="7">Lacks conserved residue(s) required for the propagation of feature annotation.</text>
</comment>
<evidence type="ECO:0000256" key="2">
    <source>
        <dbReference type="ARBA" id="ARBA00022692"/>
    </source>
</evidence>
<evidence type="ECO:0000256" key="7">
    <source>
        <dbReference type="PROSITE-ProRule" id="PRU00124"/>
    </source>
</evidence>
<gene>
    <name evidence="8" type="ORF">XAT740_LOCUS22787</name>
</gene>
<evidence type="ECO:0000313" key="8">
    <source>
        <dbReference type="EMBL" id="CAF1184928.1"/>
    </source>
</evidence>
<dbReference type="AlphaFoldDB" id="A0A814VB33"/>
<dbReference type="PANTHER" id="PTHR24270">
    <property type="entry name" value="LOW-DENSITY LIPOPROTEIN RECEPTOR-RELATED"/>
    <property type="match status" value="1"/>
</dbReference>
<evidence type="ECO:0000256" key="1">
    <source>
        <dbReference type="ARBA" id="ARBA00004167"/>
    </source>
</evidence>
<dbReference type="PROSITE" id="PS50068">
    <property type="entry name" value="LDLRA_2"/>
    <property type="match status" value="1"/>
</dbReference>
<dbReference type="PRINTS" id="PR00261">
    <property type="entry name" value="LDLRECEPTOR"/>
</dbReference>
<dbReference type="GO" id="GO:0016192">
    <property type="term" value="P:vesicle-mediated transport"/>
    <property type="evidence" value="ECO:0007669"/>
    <property type="project" value="UniProtKB-ARBA"/>
</dbReference>
<dbReference type="CDD" id="cd00112">
    <property type="entry name" value="LDLa"/>
    <property type="match status" value="1"/>
</dbReference>
<reference evidence="8" key="1">
    <citation type="submission" date="2021-02" db="EMBL/GenBank/DDBJ databases">
        <authorList>
            <person name="Nowell W R."/>
        </authorList>
    </citation>
    <scope>NUCLEOTIDE SEQUENCE</scope>
</reference>
<keyword evidence="9" id="KW-1185">Reference proteome</keyword>
<keyword evidence="6 7" id="KW-1015">Disulfide bond</keyword>
<comment type="subcellular location">
    <subcellularLocation>
        <location evidence="1">Membrane</location>
        <topology evidence="1">Single-pass membrane protein</topology>
    </subcellularLocation>
</comment>
<keyword evidence="3" id="KW-0677">Repeat</keyword>
<dbReference type="SUPFAM" id="SSF57424">
    <property type="entry name" value="LDL receptor-like module"/>
    <property type="match status" value="1"/>
</dbReference>
<comment type="caution">
    <text evidence="8">The sequence shown here is derived from an EMBL/GenBank/DDBJ whole genome shotgun (WGS) entry which is preliminary data.</text>
</comment>
<dbReference type="GO" id="GO:0005886">
    <property type="term" value="C:plasma membrane"/>
    <property type="evidence" value="ECO:0007669"/>
    <property type="project" value="TreeGrafter"/>
</dbReference>
<dbReference type="InterPro" id="IPR036055">
    <property type="entry name" value="LDL_receptor-like_sf"/>
</dbReference>
<dbReference type="InterPro" id="IPR002172">
    <property type="entry name" value="LDrepeatLR_classA_rpt"/>
</dbReference>
<keyword evidence="4" id="KW-1133">Transmembrane helix</keyword>
<dbReference type="EMBL" id="CAJNOR010001693">
    <property type="protein sequence ID" value="CAF1184928.1"/>
    <property type="molecule type" value="Genomic_DNA"/>
</dbReference>
<dbReference type="Gene3D" id="4.10.400.10">
    <property type="entry name" value="Low-density Lipoprotein Receptor"/>
    <property type="match status" value="1"/>
</dbReference>
<dbReference type="Proteomes" id="UP000663828">
    <property type="component" value="Unassembled WGS sequence"/>
</dbReference>